<keyword evidence="3" id="KW-1185">Reference proteome</keyword>
<reference evidence="2 3" key="1">
    <citation type="submission" date="2022-05" db="EMBL/GenBank/DDBJ databases">
        <title>A multi-omics perspective on studying reproductive biology in Daphnia sinensis.</title>
        <authorList>
            <person name="Jia J."/>
        </authorList>
    </citation>
    <scope>NUCLEOTIDE SEQUENCE [LARGE SCALE GENOMIC DNA]</scope>
    <source>
        <strain evidence="2 3">WSL</strain>
    </source>
</reference>
<comment type="caution">
    <text evidence="2">The sequence shown here is derived from an EMBL/GenBank/DDBJ whole genome shotgun (WGS) entry which is preliminary data.</text>
</comment>
<accession>A0AAD5KWE2</accession>
<evidence type="ECO:0008006" key="4">
    <source>
        <dbReference type="Google" id="ProtNLM"/>
    </source>
</evidence>
<name>A0AAD5KWE2_9CRUS</name>
<keyword evidence="1" id="KW-0732">Signal</keyword>
<organism evidence="2 3">
    <name type="scientific">Daphnia sinensis</name>
    <dbReference type="NCBI Taxonomy" id="1820382"/>
    <lineage>
        <taxon>Eukaryota</taxon>
        <taxon>Metazoa</taxon>
        <taxon>Ecdysozoa</taxon>
        <taxon>Arthropoda</taxon>
        <taxon>Crustacea</taxon>
        <taxon>Branchiopoda</taxon>
        <taxon>Diplostraca</taxon>
        <taxon>Cladocera</taxon>
        <taxon>Anomopoda</taxon>
        <taxon>Daphniidae</taxon>
        <taxon>Daphnia</taxon>
        <taxon>Daphnia similis group</taxon>
    </lineage>
</organism>
<dbReference type="AlphaFoldDB" id="A0AAD5KWE2"/>
<evidence type="ECO:0000313" key="2">
    <source>
        <dbReference type="EMBL" id="KAI9561702.1"/>
    </source>
</evidence>
<dbReference type="InterPro" id="IPR047746">
    <property type="entry name" value="Dae2/Tae2-like"/>
</dbReference>
<evidence type="ECO:0000313" key="3">
    <source>
        <dbReference type="Proteomes" id="UP000820818"/>
    </source>
</evidence>
<evidence type="ECO:0000256" key="1">
    <source>
        <dbReference type="SAM" id="SignalP"/>
    </source>
</evidence>
<dbReference type="EMBL" id="WJBH02000003">
    <property type="protein sequence ID" value="KAI9561702.1"/>
    <property type="molecule type" value="Genomic_DNA"/>
</dbReference>
<protein>
    <recommendedName>
        <fullName evidence="4">Peptidase C51 domain-containing protein</fullName>
    </recommendedName>
</protein>
<proteinExistence type="predicted"/>
<sequence length="146" mass="16284">MKIFIITILVITLIDHSIGGRCSNPSAYKGRVVADPWGTYRGECVSFYKTCSGDHRPTTQWRRGTRVKNANIPVGTGIASFTNGNRYVGSNCNRPNPCGHVAIYVGQNSQGIQVWDQWRGQPVHYRTLYFGRGSSSNNGDHFYVIN</sequence>
<gene>
    <name evidence="2" type="ORF">GHT06_012662</name>
</gene>
<dbReference type="Proteomes" id="UP000820818">
    <property type="component" value="Linkage Group LG3"/>
</dbReference>
<dbReference type="NCBIfam" id="NF033857">
    <property type="entry name" value="BPSL0067_fam"/>
    <property type="match status" value="1"/>
</dbReference>
<feature type="signal peptide" evidence="1">
    <location>
        <begin position="1"/>
        <end position="19"/>
    </location>
</feature>
<feature type="chain" id="PRO_5042281419" description="Peptidase C51 domain-containing protein" evidence="1">
    <location>
        <begin position="20"/>
        <end position="146"/>
    </location>
</feature>